<dbReference type="PANTHER" id="PTHR33446">
    <property type="entry name" value="PROTEIN TONB-RELATED"/>
    <property type="match status" value="1"/>
</dbReference>
<evidence type="ECO:0000259" key="11">
    <source>
        <dbReference type="PROSITE" id="PS52015"/>
    </source>
</evidence>
<keyword evidence="8" id="KW-1133">Transmembrane helix</keyword>
<comment type="subcellular location">
    <subcellularLocation>
        <location evidence="1">Cell inner membrane</location>
        <topology evidence="1">Single-pass membrane protein</topology>
        <orientation evidence="1">Periplasmic side</orientation>
    </subcellularLocation>
</comment>
<protein>
    <submittedName>
        <fullName evidence="12">TonB family protein</fullName>
    </submittedName>
</protein>
<dbReference type="Gene3D" id="3.30.1150.10">
    <property type="match status" value="3"/>
</dbReference>
<sequence length="484" mass="52836">MKKQLIASLLLIGAGLAHAADTVKDVWISDDKGCKFYSRFKNPFHSIEWAGACKDGYVDGAGVLKVFESGVHKATYSGNFEQGKLMGKGVVEYFNSGNHGVRLEGVFFNNLPHGPGIQSFADGRRFEGNFEKGCPQSGITSWPNGVSYQGEYKNCHLPDEVASSPAVTIDGKAIAYPASLIRYGSQGNVLATMDVTENNQLKNIEVTQSSHPLFEQAAIRSLRQAKVKAALVQGQPVLTPILQSFPFRITRSSEALPLHNPYPEKASPEEPEMLQYDQPPADKVVAPLVYPLELLKQNVRGTATVSVVIDPTGAPQQLKIVESSEPAFGQALKAMLASSSFFPARKNKQFSWSAFNIKRTFTQHGTHDIAIDAHGLRILDELRKPQPAIAPVSSLDHAPKPFYTPPPLYPPELADKGVSGTVLVEFYIDKEGSVQFPHALKSNNEELAWLALTAVARWQFYPPLVKGVAVDTVVTVPVAFNLNN</sequence>
<dbReference type="Proteomes" id="UP001597128">
    <property type="component" value="Unassembled WGS sequence"/>
</dbReference>
<dbReference type="SUPFAM" id="SSF74653">
    <property type="entry name" value="TolA/TonB C-terminal domain"/>
    <property type="match status" value="3"/>
</dbReference>
<dbReference type="PROSITE" id="PS52015">
    <property type="entry name" value="TONB_CTD"/>
    <property type="match status" value="2"/>
</dbReference>
<dbReference type="PANTHER" id="PTHR33446:SF2">
    <property type="entry name" value="PROTEIN TONB"/>
    <property type="match status" value="1"/>
</dbReference>
<dbReference type="RefSeq" id="WP_379055389.1">
    <property type="nucleotide sequence ID" value="NZ_JBHTKB010000001.1"/>
</dbReference>
<keyword evidence="9" id="KW-0472">Membrane</keyword>
<keyword evidence="6" id="KW-0812">Transmembrane</keyword>
<evidence type="ECO:0000313" key="13">
    <source>
        <dbReference type="Proteomes" id="UP001597128"/>
    </source>
</evidence>
<evidence type="ECO:0000256" key="4">
    <source>
        <dbReference type="ARBA" id="ARBA00022475"/>
    </source>
</evidence>
<evidence type="ECO:0000256" key="2">
    <source>
        <dbReference type="ARBA" id="ARBA00006555"/>
    </source>
</evidence>
<gene>
    <name evidence="12" type="ORF">ACFQ1Z_02700</name>
</gene>
<keyword evidence="10" id="KW-0732">Signal</keyword>
<dbReference type="Gene3D" id="2.20.110.10">
    <property type="entry name" value="Histone H3 K4-specific methyltransferase SET7/9 N-terminal domain"/>
    <property type="match status" value="1"/>
</dbReference>
<keyword evidence="4" id="KW-1003">Cell membrane</keyword>
<feature type="chain" id="PRO_5047462215" evidence="10">
    <location>
        <begin position="20"/>
        <end position="484"/>
    </location>
</feature>
<organism evidence="12 13">
    <name type="scientific">Methylophilus luteus</name>
    <dbReference type="NCBI Taxonomy" id="640108"/>
    <lineage>
        <taxon>Bacteria</taxon>
        <taxon>Pseudomonadati</taxon>
        <taxon>Pseudomonadota</taxon>
        <taxon>Betaproteobacteria</taxon>
        <taxon>Nitrosomonadales</taxon>
        <taxon>Methylophilaceae</taxon>
        <taxon>Methylophilus</taxon>
    </lineage>
</organism>
<evidence type="ECO:0000256" key="1">
    <source>
        <dbReference type="ARBA" id="ARBA00004383"/>
    </source>
</evidence>
<comment type="caution">
    <text evidence="12">The sequence shown here is derived from an EMBL/GenBank/DDBJ whole genome shotgun (WGS) entry which is preliminary data.</text>
</comment>
<evidence type="ECO:0000256" key="5">
    <source>
        <dbReference type="ARBA" id="ARBA00022519"/>
    </source>
</evidence>
<feature type="domain" description="TonB C-terminal" evidence="11">
    <location>
        <begin position="394"/>
        <end position="484"/>
    </location>
</feature>
<dbReference type="SUPFAM" id="SSF82185">
    <property type="entry name" value="Histone H3 K4-specific methyltransferase SET7/9 N-terminal domain"/>
    <property type="match status" value="1"/>
</dbReference>
<dbReference type="Pfam" id="PF03544">
    <property type="entry name" value="TonB_C"/>
    <property type="match status" value="3"/>
</dbReference>
<dbReference type="InterPro" id="IPR037682">
    <property type="entry name" value="TonB_C"/>
</dbReference>
<feature type="domain" description="TonB C-terminal" evidence="11">
    <location>
        <begin position="161"/>
        <end position="256"/>
    </location>
</feature>
<keyword evidence="3" id="KW-0813">Transport</keyword>
<dbReference type="InterPro" id="IPR006260">
    <property type="entry name" value="TonB/TolA_C"/>
</dbReference>
<evidence type="ECO:0000256" key="3">
    <source>
        <dbReference type="ARBA" id="ARBA00022448"/>
    </source>
</evidence>
<reference evidence="13" key="1">
    <citation type="journal article" date="2019" name="Int. J. Syst. Evol. Microbiol.">
        <title>The Global Catalogue of Microorganisms (GCM) 10K type strain sequencing project: providing services to taxonomists for standard genome sequencing and annotation.</title>
        <authorList>
            <consortium name="The Broad Institute Genomics Platform"/>
            <consortium name="The Broad Institute Genome Sequencing Center for Infectious Disease"/>
            <person name="Wu L."/>
            <person name="Ma J."/>
        </authorList>
    </citation>
    <scope>NUCLEOTIDE SEQUENCE [LARGE SCALE GENOMIC DNA]</scope>
    <source>
        <strain evidence="13">CCUG 58412</strain>
    </source>
</reference>
<keyword evidence="13" id="KW-1185">Reference proteome</keyword>
<keyword evidence="7" id="KW-0653">Protein transport</keyword>
<accession>A0ABW3F7R4</accession>
<feature type="signal peptide" evidence="10">
    <location>
        <begin position="1"/>
        <end position="19"/>
    </location>
</feature>
<evidence type="ECO:0000256" key="7">
    <source>
        <dbReference type="ARBA" id="ARBA00022927"/>
    </source>
</evidence>
<evidence type="ECO:0000313" key="12">
    <source>
        <dbReference type="EMBL" id="MFD0912447.1"/>
    </source>
</evidence>
<evidence type="ECO:0000256" key="8">
    <source>
        <dbReference type="ARBA" id="ARBA00022989"/>
    </source>
</evidence>
<keyword evidence="5" id="KW-0997">Cell inner membrane</keyword>
<comment type="similarity">
    <text evidence="2">Belongs to the TonB family.</text>
</comment>
<dbReference type="InterPro" id="IPR051045">
    <property type="entry name" value="TonB-dependent_transducer"/>
</dbReference>
<dbReference type="EMBL" id="JBHTKB010000001">
    <property type="protein sequence ID" value="MFD0912447.1"/>
    <property type="molecule type" value="Genomic_DNA"/>
</dbReference>
<evidence type="ECO:0000256" key="6">
    <source>
        <dbReference type="ARBA" id="ARBA00022692"/>
    </source>
</evidence>
<evidence type="ECO:0000256" key="9">
    <source>
        <dbReference type="ARBA" id="ARBA00023136"/>
    </source>
</evidence>
<dbReference type="NCBIfam" id="TIGR01352">
    <property type="entry name" value="tonB_Cterm"/>
    <property type="match status" value="2"/>
</dbReference>
<proteinExistence type="inferred from homology"/>
<evidence type="ECO:0000256" key="10">
    <source>
        <dbReference type="SAM" id="SignalP"/>
    </source>
</evidence>
<name>A0ABW3F7R4_9PROT</name>